<evidence type="ECO:0000256" key="3">
    <source>
        <dbReference type="SAM" id="SignalP"/>
    </source>
</evidence>
<sequence>MSPTHLLLRLQLAFYVALLSVWKYSYALNPSKECRFDTNSLHASCFPMIGGHAVTTRANVHRCHKPIDVTFSIIVEDLLLTWHYTFVSTNSVESVEVPGFSHTLQLHVTMEQRTEKDLCIQADYHLEMGTTESDDMVAFMDTCVHIHSTDHCSSRIGVGGIFLAILATVVAVILLLFIWFFWFRRRRRFLNSHALIENMENADSARAVSHFSASSRDAAAATPYVSVPVEMTLKSANVYVDRPPPSSQPVAAATAAPRDDARETSSRAAPAGDGPQVA</sequence>
<evidence type="ECO:0000313" key="5">
    <source>
        <dbReference type="RefSeq" id="XP_014673974.1"/>
    </source>
</evidence>
<keyword evidence="2" id="KW-1133">Transmembrane helix</keyword>
<feature type="region of interest" description="Disordered" evidence="1">
    <location>
        <begin position="240"/>
        <end position="278"/>
    </location>
</feature>
<keyword evidence="2" id="KW-0812">Transmembrane</keyword>
<gene>
    <name evidence="5" type="primary">LOC106814189</name>
</gene>
<protein>
    <submittedName>
        <fullName evidence="5">Uncharacterized protein LOC106814189</fullName>
    </submittedName>
</protein>
<accession>A0ABM1EP53</accession>
<organism evidence="4 5">
    <name type="scientific">Priapulus caudatus</name>
    <name type="common">Priapulid worm</name>
    <dbReference type="NCBI Taxonomy" id="37621"/>
    <lineage>
        <taxon>Eukaryota</taxon>
        <taxon>Metazoa</taxon>
        <taxon>Ecdysozoa</taxon>
        <taxon>Scalidophora</taxon>
        <taxon>Priapulida</taxon>
        <taxon>Priapulimorpha</taxon>
        <taxon>Priapulimorphida</taxon>
        <taxon>Priapulidae</taxon>
        <taxon>Priapulus</taxon>
    </lineage>
</organism>
<dbReference type="GeneID" id="106814189"/>
<name>A0ABM1EP53_PRICU</name>
<feature type="signal peptide" evidence="3">
    <location>
        <begin position="1"/>
        <end position="27"/>
    </location>
</feature>
<evidence type="ECO:0000256" key="1">
    <source>
        <dbReference type="SAM" id="MobiDB-lite"/>
    </source>
</evidence>
<feature type="chain" id="PRO_5046098081" evidence="3">
    <location>
        <begin position="28"/>
        <end position="278"/>
    </location>
</feature>
<evidence type="ECO:0000256" key="2">
    <source>
        <dbReference type="SAM" id="Phobius"/>
    </source>
</evidence>
<keyword evidence="3" id="KW-0732">Signal</keyword>
<proteinExistence type="predicted"/>
<reference evidence="5" key="1">
    <citation type="submission" date="2025-08" db="UniProtKB">
        <authorList>
            <consortium name="RefSeq"/>
        </authorList>
    </citation>
    <scope>IDENTIFICATION</scope>
</reference>
<feature type="transmembrane region" description="Helical" evidence="2">
    <location>
        <begin position="156"/>
        <end position="182"/>
    </location>
</feature>
<keyword evidence="2" id="KW-0472">Membrane</keyword>
<keyword evidence="4" id="KW-1185">Reference proteome</keyword>
<evidence type="ECO:0000313" key="4">
    <source>
        <dbReference type="Proteomes" id="UP000695022"/>
    </source>
</evidence>
<dbReference type="Proteomes" id="UP000695022">
    <property type="component" value="Unplaced"/>
</dbReference>
<dbReference type="RefSeq" id="XP_014673974.1">
    <property type="nucleotide sequence ID" value="XM_014818488.1"/>
</dbReference>